<evidence type="ECO:0000256" key="1">
    <source>
        <dbReference type="SAM" id="Coils"/>
    </source>
</evidence>
<dbReference type="Proteomes" id="UP000002173">
    <property type="component" value="Unassembled WGS sequence"/>
</dbReference>
<protein>
    <submittedName>
        <fullName evidence="3">Uncharacterized protein</fullName>
    </submittedName>
</protein>
<reference evidence="4" key="2">
    <citation type="journal article" date="2020" name="Data Brief">
        <title>Transcriptome dataset of Babesia bovis life stages within vertebrate and invertebrate hosts.</title>
        <authorList>
            <person name="Ueti M.W."/>
            <person name="Johnson W.C."/>
            <person name="Kappmeyer L.S."/>
            <person name="Herndon D.R."/>
            <person name="Mousel M.R."/>
            <person name="Reif K.E."/>
            <person name="Taus N.S."/>
            <person name="Ifeonu O.O."/>
            <person name="Silva J.C."/>
            <person name="Suarez C.E."/>
            <person name="Brayton K.A."/>
        </authorList>
    </citation>
    <scope>NUCLEOTIDE SEQUENCE [LARGE SCALE GENOMIC DNA]</scope>
</reference>
<dbReference type="EMBL" id="AAXT01000003">
    <property type="protein sequence ID" value="EDO06426.1"/>
    <property type="molecule type" value="Genomic_DNA"/>
</dbReference>
<proteinExistence type="predicted"/>
<accession>A7AU15</accession>
<sequence length="1926" mass="218807">MGLDEMNDTQRRLLHPLVRLKRKTSQESLGSFVELVADLSKLYMDFAQGLHQLETRAEYSCFLNGLFNANAIEALRGTRCDPSIPDEAVVDITKEQKGMSLVWKALFNVISKTRKDTADLSSLLSGSILDPLNNFISEFNEGFHEPVDELEMNDVLNFIPNLKTLKHMPGFHHSGARKYVENVLKAYKDLQHALEYEKEVVAEADGLHRGKSQAKAVNKTVKAKISLGKHIQMLFEQAPEMKILITKGVSRETIEQLALSKFKKSCAINEEVHTDPVDFHIRFCGMERKRLAMFSSCFQIFVDALVKYDRNSYENLHELYKAVVDFSPEMDYNWFEARILGTQVSEISTHTRMPEDMWLPMEFEVLEDFIPDKEPTLAEALQEAVGNNTQQDDETATVIDESDTSHESKKHLALPVPRFVRVISNAISRVSSVTSDLRQRSREPSPDSVQMEATEIHVEEVVNESRITNNPDSTIVKDSSMESQDLERIETITTPIQPGVAPGLGAVLEETVHTEENTEYQMLRSFNSYGGSGKISSHIRTSSITKLMLVDVEEKHESRLMSSVHKFYRRNRKSNRRSSSELPSYVSNLSIPLFSGRKADKRKDIPSNKAEESGAQMVISEGGTLESTVSNMNVSSNNPDTPFNAAVTIDTETIKTTRDMLEHTLKRSDEYFLGVHHQYDISLDTEYNIGMDITTLYNTPHNRYPFEIRAKPVIVNRTPTEHKTVRPSIRGIFHPATNKVVTPDIPEPIEPTSVLRLVYYLEDMNMNQRQWDMVGLETLLLLHKHLSRYLCHPCLSNDTDNQMREFLLTNLGVLENIVVRIRTLIDIMRKNLAIHQQEFDVIDALITPRDSFVTPTPNVAIHEMDLRYRLLLLIDSCRKNDISISAERLFDLPEFKAFVLRQIYLIKLGLVQKLARVIRRIPTLQGDISSKWPSAIESDNPMQMLNLKFTFADNADIELIANKILTLLCDCIGTLNVLQKVSQSNRWGIESVLDTNYRSPYDQLKEVLDSSVQIEALDHDLTELLPMVTNKPVEAPEKVDNSATAGQQDSIIDEVARITRRISARLLGKPDSGLPSINSDGSPVRNITMADANTHFCTPMEIFEDEQISVLHRINNRRGCFKKCIARRHSRMSDLQPTYVNPYFIQPLEDTPLSQCWRFEDVVIMKIAYSYHNILSDSLRHGEWPITFTTIEYVTHFMATGHLTNFYLYKSNVPDTTSICTLFHALLSINGLYKHELNSPKISSGGRTSIYSKDIAKEHFSILQVHNNISLFPKVMGELDVYLQLDVREATSKVKANYVTPKYCSMQFSSYMDATNAGDWVVATKKTLNTVQTNRAIYKVQLLLVDSICHNLKVFSKASEPSSLSLVNATSTQSLINSILLLRAATQDFRLALLEQLMNVKPADGDMNLAFKLSLYVLIDRLLYQDDLYTSFTDVGPLDTPSLLEVCQKDLNMNNVLRRIVVNQAENAISDIFSKIEQFQVSDIDELAASVIENMVTVIKEWLALSNVWDDFLPMGDFSVLFTNASIHFFKLHINKKLMRSLDVCKVMPAAHKLRLLQREIETSRIFKVQSENQNDELIKVLKFDFSHEGLTGNELMSEHSDIMVLISMAELEKRFVALKDVITRGMKNEDWVPLGSQKHTRAVVDMATVLNATVNAILSLNIPLDNLLLTITGGLEGALNHYFVCVAGAKMKDNLHQAITKLREDAIQSVIDIVANVGGPNTVDDFMVRMCNMVYLCNCLVGCQDSIVKYYHRMLTERCEDHEEVHDNLDTNLYRDSSKFFSFDIDSFRSMKELALIPASKRLIQRQCEWHMKTLAKMCTLKALLPTVSKIYQPAISRGKRAVDMLPIIRSLCSQFAELGECSNTAIHSTFKIAFRCLICRMRTARKYPQESILLREDIEALKKEAVEYKQDMNDLVAAAIELAK</sequence>
<evidence type="ECO:0000313" key="3">
    <source>
        <dbReference type="EMBL" id="EDO06426.1"/>
    </source>
</evidence>
<dbReference type="KEGG" id="bbo:BBOV_II004710"/>
<dbReference type="Gene3D" id="1.20.1270.60">
    <property type="entry name" value="Arfaptin homology (AH) domain/BAR domain"/>
    <property type="match status" value="1"/>
</dbReference>
<keyword evidence="1" id="KW-0175">Coiled coil</keyword>
<dbReference type="InParanoid" id="A7AU15"/>
<dbReference type="eggNOG" id="ENOG502S84I">
    <property type="taxonomic scope" value="Eukaryota"/>
</dbReference>
<dbReference type="OMA" id="TRGMKNE"/>
<name>A7AU15_BABBO</name>
<dbReference type="SUPFAM" id="SSF103657">
    <property type="entry name" value="BAR/IMD domain-like"/>
    <property type="match status" value="1"/>
</dbReference>
<comment type="caution">
    <text evidence="3">The sequence shown here is derived from an EMBL/GenBank/DDBJ whole genome shotgun (WGS) entry which is preliminary data.</text>
</comment>
<evidence type="ECO:0000313" key="4">
    <source>
        <dbReference type="Proteomes" id="UP000002173"/>
    </source>
</evidence>
<reference evidence="4" key="3">
    <citation type="journal article" date="2021" name="Int. J. Parasitol.">
        <title>Comparative analysis of gene expression between Babesia bovis blood stages and kinetes allowed by improved genome annotation.</title>
        <authorList>
            <person name="Ueti M.W."/>
            <person name="Johnson W.C."/>
            <person name="Kappmeyer L.S."/>
            <person name="Herndon D.R."/>
            <person name="Mousel M.R."/>
            <person name="Reif K.E."/>
            <person name="Taus N.S."/>
            <person name="Ifeonu O.O."/>
            <person name="Silva J.C."/>
            <person name="Suarez C.E."/>
            <person name="Brayton K.A."/>
        </authorList>
    </citation>
    <scope>NUCLEOTIDE SEQUENCE [LARGE SCALE GENOMIC DNA]</scope>
</reference>
<feature type="region of interest" description="Disordered" evidence="2">
    <location>
        <begin position="385"/>
        <end position="410"/>
    </location>
</feature>
<feature type="coiled-coil region" evidence="1">
    <location>
        <begin position="1893"/>
        <end position="1920"/>
    </location>
</feature>
<organism evidence="3 4">
    <name type="scientific">Babesia bovis</name>
    <dbReference type="NCBI Taxonomy" id="5865"/>
    <lineage>
        <taxon>Eukaryota</taxon>
        <taxon>Sar</taxon>
        <taxon>Alveolata</taxon>
        <taxon>Apicomplexa</taxon>
        <taxon>Aconoidasida</taxon>
        <taxon>Piroplasmida</taxon>
        <taxon>Babesiidae</taxon>
        <taxon>Babesia</taxon>
    </lineage>
</organism>
<dbReference type="GeneID" id="5478223"/>
<gene>
    <name evidence="3" type="ORF">BBOV_II004710</name>
</gene>
<reference evidence="3 4" key="1">
    <citation type="journal article" date="2007" name="PLoS Pathog.">
        <title>Genome sequence of Babesia bovis and comparative analysis of apicomplexan hemoprotozoa.</title>
        <authorList>
            <person name="Brayton K.A."/>
            <person name="Lau A.O.T."/>
            <person name="Herndon D.R."/>
            <person name="Hannick L."/>
            <person name="Kappmeyer L.S."/>
            <person name="Berens S.J."/>
            <person name="Bidwell S.L."/>
            <person name="Brown W.C."/>
            <person name="Crabtree J."/>
            <person name="Fadrosh D."/>
            <person name="Feldblum T."/>
            <person name="Forberger H.A."/>
            <person name="Haas B.J."/>
            <person name="Howell J.M."/>
            <person name="Khouri H."/>
            <person name="Koo H."/>
            <person name="Mann D.J."/>
            <person name="Norimine J."/>
            <person name="Paulsen I.T."/>
            <person name="Radune D."/>
            <person name="Ren Q."/>
            <person name="Smith R.K. Jr."/>
            <person name="Suarez C.E."/>
            <person name="White O."/>
            <person name="Wortman J.R."/>
            <person name="Knowles D.P. Jr."/>
            <person name="McElwain T.F."/>
            <person name="Nene V.M."/>
        </authorList>
    </citation>
    <scope>NUCLEOTIDE SEQUENCE [LARGE SCALE GENOMIC DNA]</scope>
    <source>
        <strain evidence="3">T2Bo</strain>
    </source>
</reference>
<keyword evidence="4" id="KW-1185">Reference proteome</keyword>
<dbReference type="RefSeq" id="XP_001609994.1">
    <property type="nucleotide sequence ID" value="XM_001609944.1"/>
</dbReference>
<evidence type="ECO:0000256" key="2">
    <source>
        <dbReference type="SAM" id="MobiDB-lite"/>
    </source>
</evidence>
<dbReference type="InterPro" id="IPR027267">
    <property type="entry name" value="AH/BAR_dom_sf"/>
</dbReference>
<dbReference type="VEuPathDB" id="PiroplasmaDB:BBOV_II004710"/>